<protein>
    <submittedName>
        <fullName evidence="1">Uncharacterized protein</fullName>
    </submittedName>
</protein>
<evidence type="ECO:0000313" key="2">
    <source>
        <dbReference type="Proteomes" id="UP000034044"/>
    </source>
</evidence>
<sequence length="89" mass="10062">MVAFTDWIKNVLKIRKKEKQQKPKTLIEDICSHIFNQISSGKCPNCGYDHKEGFTVVARGGIALNVECNSCKAKYWVAPLPIRLAARLE</sequence>
<comment type="caution">
    <text evidence="1">The sequence shown here is derived from an EMBL/GenBank/DDBJ whole genome shotgun (WGS) entry which is preliminary data.</text>
</comment>
<organism evidence="1 2">
    <name type="scientific">Candidatus Wolfebacteria bacterium GW2011_GWC1_37_10</name>
    <dbReference type="NCBI Taxonomy" id="1619010"/>
    <lineage>
        <taxon>Bacteria</taxon>
        <taxon>Candidatus Wolfeibacteriota</taxon>
    </lineage>
</organism>
<dbReference type="AlphaFoldDB" id="A0A0G0FZP8"/>
<dbReference type="EMBL" id="LBSR01000002">
    <property type="protein sequence ID" value="KKQ23277.1"/>
    <property type="molecule type" value="Genomic_DNA"/>
</dbReference>
<dbReference type="Proteomes" id="UP000034044">
    <property type="component" value="Unassembled WGS sequence"/>
</dbReference>
<evidence type="ECO:0000313" key="1">
    <source>
        <dbReference type="EMBL" id="KKQ23277.1"/>
    </source>
</evidence>
<accession>A0A0G0FZP8</accession>
<proteinExistence type="predicted"/>
<name>A0A0G0FZP8_9BACT</name>
<gene>
    <name evidence="1" type="ORF">US36_C0002G0002</name>
</gene>
<reference evidence="1 2" key="1">
    <citation type="journal article" date="2015" name="Nature">
        <title>rRNA introns, odd ribosomes, and small enigmatic genomes across a large radiation of phyla.</title>
        <authorList>
            <person name="Brown C.T."/>
            <person name="Hug L.A."/>
            <person name="Thomas B.C."/>
            <person name="Sharon I."/>
            <person name="Castelle C.J."/>
            <person name="Singh A."/>
            <person name="Wilkins M.J."/>
            <person name="Williams K.H."/>
            <person name="Banfield J.F."/>
        </authorList>
    </citation>
    <scope>NUCLEOTIDE SEQUENCE [LARGE SCALE GENOMIC DNA]</scope>
</reference>